<evidence type="ECO:0000256" key="17">
    <source>
        <dbReference type="SAM" id="MobiDB-lite"/>
    </source>
</evidence>
<dbReference type="Pfam" id="PF07670">
    <property type="entry name" value="Gate"/>
    <property type="match status" value="2"/>
</dbReference>
<gene>
    <name evidence="19" type="primary">feoB</name>
    <name evidence="19" type="ORF">DD236_07810</name>
</gene>
<dbReference type="GO" id="GO:0046872">
    <property type="term" value="F:metal ion binding"/>
    <property type="evidence" value="ECO:0007669"/>
    <property type="project" value="UniProtKB-KW"/>
</dbReference>
<evidence type="ECO:0000256" key="15">
    <source>
        <dbReference type="PIRSR" id="PIRSR603373-2"/>
    </source>
</evidence>
<evidence type="ECO:0000256" key="9">
    <source>
        <dbReference type="ARBA" id="ARBA00023004"/>
    </source>
</evidence>
<keyword evidence="7 14" id="KW-0547">Nucleotide-binding</keyword>
<evidence type="ECO:0000256" key="8">
    <source>
        <dbReference type="ARBA" id="ARBA00022989"/>
    </source>
</evidence>
<dbReference type="OrthoDB" id="9809127at2"/>
<dbReference type="InterPro" id="IPR027417">
    <property type="entry name" value="P-loop_NTPase"/>
</dbReference>
<evidence type="ECO:0000313" key="19">
    <source>
        <dbReference type="EMBL" id="PWF26000.1"/>
    </source>
</evidence>
<feature type="transmembrane region" description="Helical" evidence="16">
    <location>
        <begin position="418"/>
        <end position="439"/>
    </location>
</feature>
<evidence type="ECO:0000313" key="20">
    <source>
        <dbReference type="Proteomes" id="UP000245283"/>
    </source>
</evidence>
<dbReference type="Pfam" id="PF02421">
    <property type="entry name" value="FeoB_N"/>
    <property type="match status" value="1"/>
</dbReference>
<evidence type="ECO:0000259" key="18">
    <source>
        <dbReference type="PROSITE" id="PS51711"/>
    </source>
</evidence>
<dbReference type="NCBIfam" id="TIGR00437">
    <property type="entry name" value="feoB"/>
    <property type="match status" value="1"/>
</dbReference>
<feature type="binding site" evidence="15">
    <location>
        <position position="44"/>
    </location>
    <ligand>
        <name>Mg(2+)</name>
        <dbReference type="ChEBI" id="CHEBI:18420"/>
        <label>2</label>
    </ligand>
</feature>
<evidence type="ECO:0000256" key="1">
    <source>
        <dbReference type="ARBA" id="ARBA00003926"/>
    </source>
</evidence>
<feature type="domain" description="FeoB-type G" evidence="18">
    <location>
        <begin position="23"/>
        <end position="194"/>
    </location>
</feature>
<feature type="transmembrane region" description="Helical" evidence="16">
    <location>
        <begin position="634"/>
        <end position="654"/>
    </location>
</feature>
<sequence>MSCPNCGPSGAPATTTMRKNGTTPTIALVGNPNVGKSTFFNHVTGARQKVVNAPGTTVTVMAGTWRSLGLRVLDLPGTYSLIAASPDEQVVTDTVAGAPGSLTDPAAGLGIDLVLAVLDGGSLTRSLYLLAQLAQTGHPVAAAITMSDVAEQNGEPINVAELARATGIPMVAVDPRDGAGYQAVDAMVSAALENRPHVAGLQADPHAPGYAADSACTCQECQHGAAGDSEVERAATLFTWVEGVESRARAPRKDAVKLSRSDRIDRFLLHPLAGTLTFFGLLWLLFQMAGSWVGPVQDWFDGIFSSTEEGAISLANGVAWILGALGADGTWIESILVNGLCVGMGVVASFFPLMFVIYAALSVLEDSGYMARVAFLGDRLMRRIGLDGRVILPLIMGFGCNLPSLAAARTLPSAKQRLVTVLITPYTSCAARLTIYLMIGKVFFGGHAGTVVFAMYLISFILIVAGAWVLKHFITKDEESTPLMLVLPAYQVPRLVVLLRTTWQRAWAFVTGAGKIIVLMTLVVWFMGAVPMSGADEGFADPELAMEDSLYGSTARVLEPVFEPAGFGEWHMTGALMTGFVAKETVVSSIVTSYNLDPEVDAGDAEDNGDDMGKLPQLLRESLGESAGAGYEGLAAFAFLVFVLAYTPCMATVAEQAKLIGGKKTAVAVVAQLGIAWVLATAIFQIGSLFIS</sequence>
<evidence type="ECO:0000256" key="6">
    <source>
        <dbReference type="ARBA" id="ARBA00022692"/>
    </source>
</evidence>
<evidence type="ECO:0000256" key="2">
    <source>
        <dbReference type="ARBA" id="ARBA00004651"/>
    </source>
</evidence>
<keyword evidence="15" id="KW-0479">Metal-binding</keyword>
<keyword evidence="10" id="KW-0406">Ion transport</keyword>
<keyword evidence="11 14" id="KW-0342">GTP-binding</keyword>
<keyword evidence="12 16" id="KW-0472">Membrane</keyword>
<evidence type="ECO:0000256" key="7">
    <source>
        <dbReference type="ARBA" id="ARBA00022741"/>
    </source>
</evidence>
<dbReference type="SUPFAM" id="SSF52540">
    <property type="entry name" value="P-loop containing nucleoside triphosphate hydrolases"/>
    <property type="match status" value="1"/>
</dbReference>
<feature type="binding site" evidence="15">
    <location>
        <position position="41"/>
    </location>
    <ligand>
        <name>Mg(2+)</name>
        <dbReference type="ChEBI" id="CHEBI:18420"/>
        <label>2</label>
    </ligand>
</feature>
<accession>A0A2V1K4I1</accession>
<dbReference type="PROSITE" id="PS51711">
    <property type="entry name" value="G_FEOB"/>
    <property type="match status" value="1"/>
</dbReference>
<name>A0A2V1K4I1_9ACTO</name>
<comment type="subcellular location">
    <subcellularLocation>
        <location evidence="16">Cell inner membrane</location>
        <topology evidence="16">Multi-pass membrane protein</topology>
    </subcellularLocation>
    <subcellularLocation>
        <location evidence="2">Cell membrane</location>
        <topology evidence="2">Multi-pass membrane protein</topology>
    </subcellularLocation>
</comment>
<evidence type="ECO:0000256" key="12">
    <source>
        <dbReference type="ARBA" id="ARBA00023136"/>
    </source>
</evidence>
<keyword evidence="6 16" id="KW-0812">Transmembrane</keyword>
<comment type="similarity">
    <text evidence="16">Belongs to the TRAFAC class TrmE-Era-EngA-EngB-Septin-like GTPase superfamily. FeoB GTPase (TC 9.A.8) family.</text>
</comment>
<dbReference type="EMBL" id="QETB01000004">
    <property type="protein sequence ID" value="PWF26000.1"/>
    <property type="molecule type" value="Genomic_DNA"/>
</dbReference>
<feature type="transmembrane region" description="Helical" evidence="16">
    <location>
        <begin position="267"/>
        <end position="286"/>
    </location>
</feature>
<dbReference type="InterPro" id="IPR003373">
    <property type="entry name" value="Fe2_transport_prot-B"/>
</dbReference>
<evidence type="ECO:0000256" key="3">
    <source>
        <dbReference type="ARBA" id="ARBA00022448"/>
    </source>
</evidence>
<protein>
    <recommendedName>
        <fullName evidence="13 16">Ferrous iron transport protein B</fullName>
    </recommendedName>
</protein>
<dbReference type="PANTHER" id="PTHR43185">
    <property type="entry name" value="FERROUS IRON TRANSPORT PROTEIN B"/>
    <property type="match status" value="1"/>
</dbReference>
<feature type="binding site" evidence="14">
    <location>
        <begin position="74"/>
        <end position="77"/>
    </location>
    <ligand>
        <name>GTP</name>
        <dbReference type="ChEBI" id="CHEBI:37565"/>
        <label>1</label>
    </ligand>
</feature>
<evidence type="ECO:0000256" key="5">
    <source>
        <dbReference type="ARBA" id="ARBA00022496"/>
    </source>
</evidence>
<feature type="region of interest" description="Disordered" evidence="17">
    <location>
        <begin position="1"/>
        <end position="22"/>
    </location>
</feature>
<dbReference type="InterPro" id="IPR011640">
    <property type="entry name" value="Fe2_transport_prot_B_C"/>
</dbReference>
<dbReference type="GO" id="GO:0015093">
    <property type="term" value="F:ferrous iron transmembrane transporter activity"/>
    <property type="evidence" value="ECO:0007669"/>
    <property type="project" value="UniProtKB-UniRule"/>
</dbReference>
<keyword evidence="4" id="KW-1003">Cell membrane</keyword>
<evidence type="ECO:0000256" key="14">
    <source>
        <dbReference type="PIRSR" id="PIRSR603373-1"/>
    </source>
</evidence>
<comment type="caution">
    <text evidence="19">The sequence shown here is derived from an EMBL/GenBank/DDBJ whole genome shotgun (WGS) entry which is preliminary data.</text>
</comment>
<dbReference type="InterPro" id="IPR050860">
    <property type="entry name" value="FeoB_GTPase"/>
</dbReference>
<dbReference type="Proteomes" id="UP000245283">
    <property type="component" value="Unassembled WGS sequence"/>
</dbReference>
<reference evidence="20" key="1">
    <citation type="submission" date="2018-05" db="EMBL/GenBank/DDBJ databases">
        <authorList>
            <person name="Li Y."/>
        </authorList>
    </citation>
    <scope>NUCLEOTIDE SEQUENCE [LARGE SCALE GENOMIC DNA]</scope>
    <source>
        <strain evidence="20">sk1b4</strain>
    </source>
</reference>
<dbReference type="AlphaFoldDB" id="A0A2V1K4I1"/>
<dbReference type="InterPro" id="IPR006073">
    <property type="entry name" value="GTP-bd"/>
</dbReference>
<organism evidence="19 20">
    <name type="scientific">Ancrocorticia populi</name>
    <dbReference type="NCBI Taxonomy" id="2175228"/>
    <lineage>
        <taxon>Bacteria</taxon>
        <taxon>Bacillati</taxon>
        <taxon>Actinomycetota</taxon>
        <taxon>Actinomycetes</taxon>
        <taxon>Actinomycetales</taxon>
        <taxon>Actinomycetaceae</taxon>
        <taxon>Ancrocorticia</taxon>
    </lineage>
</organism>
<keyword evidence="8 16" id="KW-1133">Transmembrane helix</keyword>
<evidence type="ECO:0000256" key="10">
    <source>
        <dbReference type="ARBA" id="ARBA00023065"/>
    </source>
</evidence>
<dbReference type="Gene3D" id="3.40.50.300">
    <property type="entry name" value="P-loop containing nucleotide triphosphate hydrolases"/>
    <property type="match status" value="1"/>
</dbReference>
<feature type="transmembrane region" description="Helical" evidence="16">
    <location>
        <begin position="506"/>
        <end position="527"/>
    </location>
</feature>
<evidence type="ECO:0000256" key="13">
    <source>
        <dbReference type="NCBIfam" id="TIGR00437"/>
    </source>
</evidence>
<feature type="transmembrane region" description="Helical" evidence="16">
    <location>
        <begin position="335"/>
        <end position="364"/>
    </location>
</feature>
<keyword evidence="15" id="KW-0460">Magnesium</keyword>
<comment type="function">
    <text evidence="1 16">Probable transporter of a GTP-driven Fe(2+) uptake system.</text>
</comment>
<dbReference type="Pfam" id="PF07664">
    <property type="entry name" value="FeoB_C"/>
    <property type="match status" value="1"/>
</dbReference>
<evidence type="ECO:0000256" key="16">
    <source>
        <dbReference type="RuleBase" id="RU362098"/>
    </source>
</evidence>
<dbReference type="GO" id="GO:0005525">
    <property type="term" value="F:GTP binding"/>
    <property type="evidence" value="ECO:0007669"/>
    <property type="project" value="UniProtKB-KW"/>
</dbReference>
<dbReference type="PRINTS" id="PR00326">
    <property type="entry name" value="GTP1OBG"/>
</dbReference>
<feature type="transmembrane region" description="Helical" evidence="16">
    <location>
        <begin position="384"/>
        <end position="406"/>
    </location>
</feature>
<proteinExistence type="inferred from homology"/>
<keyword evidence="20" id="KW-1185">Reference proteome</keyword>
<feature type="compositionally biased region" description="Polar residues" evidence="17">
    <location>
        <begin position="12"/>
        <end position="22"/>
    </location>
</feature>
<dbReference type="InterPro" id="IPR011642">
    <property type="entry name" value="Gate_dom"/>
</dbReference>
<dbReference type="GO" id="GO:0005886">
    <property type="term" value="C:plasma membrane"/>
    <property type="evidence" value="ECO:0007669"/>
    <property type="project" value="UniProtKB-SubCell"/>
</dbReference>
<keyword evidence="9 16" id="KW-0408">Iron</keyword>
<feature type="binding site" evidence="15">
    <location>
        <position position="45"/>
    </location>
    <ligand>
        <name>Mg(2+)</name>
        <dbReference type="ChEBI" id="CHEBI:18420"/>
        <label>2</label>
    </ligand>
</feature>
<keyword evidence="3 16" id="KW-0813">Transport</keyword>
<evidence type="ECO:0000256" key="11">
    <source>
        <dbReference type="ARBA" id="ARBA00023134"/>
    </source>
</evidence>
<keyword evidence="5 16" id="KW-0410">Iron transport</keyword>
<feature type="binding site" evidence="14">
    <location>
        <begin position="30"/>
        <end position="37"/>
    </location>
    <ligand>
        <name>GTP</name>
        <dbReference type="ChEBI" id="CHEBI:37565"/>
        <label>1</label>
    </ligand>
</feature>
<dbReference type="InterPro" id="IPR030389">
    <property type="entry name" value="G_FEOB_dom"/>
</dbReference>
<dbReference type="PANTHER" id="PTHR43185:SF1">
    <property type="entry name" value="FE(2+) TRANSPORTER FEOB"/>
    <property type="match status" value="1"/>
</dbReference>
<feature type="transmembrane region" description="Helical" evidence="16">
    <location>
        <begin position="451"/>
        <end position="470"/>
    </location>
</feature>
<evidence type="ECO:0000256" key="4">
    <source>
        <dbReference type="ARBA" id="ARBA00022475"/>
    </source>
</evidence>
<feature type="transmembrane region" description="Helical" evidence="16">
    <location>
        <begin position="666"/>
        <end position="691"/>
    </location>
</feature>